<feature type="domain" description="Helicase ATP-binding" evidence="9">
    <location>
        <begin position="275"/>
        <end position="573"/>
    </location>
</feature>
<keyword evidence="1 7" id="KW-0547">Nucleotide-binding</keyword>
<dbReference type="GO" id="GO:0016787">
    <property type="term" value="F:hydrolase activity"/>
    <property type="evidence" value="ECO:0007669"/>
    <property type="project" value="UniProtKB-KW"/>
</dbReference>
<keyword evidence="3 7" id="KW-0347">Helicase</keyword>
<dbReference type="AlphaFoldDB" id="A0AAD3CUV1"/>
<dbReference type="Gene3D" id="3.40.50.300">
    <property type="entry name" value="P-loop containing nucleotide triphosphate hydrolases"/>
    <property type="match status" value="2"/>
</dbReference>
<keyword evidence="5 7" id="KW-0694">RNA-binding</keyword>
<dbReference type="InterPro" id="IPR001650">
    <property type="entry name" value="Helicase_C-like"/>
</dbReference>
<comment type="domain">
    <text evidence="7">The Q motif is unique to and characteristic of the DEAD box family of RNA helicases and controls ATP binding and hydrolysis.</text>
</comment>
<protein>
    <recommendedName>
        <fullName evidence="7">ATP-dependent RNA helicase</fullName>
        <ecNumber evidence="7">3.6.4.13</ecNumber>
    </recommendedName>
</protein>
<evidence type="ECO:0000256" key="4">
    <source>
        <dbReference type="ARBA" id="ARBA00022840"/>
    </source>
</evidence>
<dbReference type="EC" id="3.6.4.13" evidence="7"/>
<feature type="compositionally biased region" description="Basic and acidic residues" evidence="8">
    <location>
        <begin position="113"/>
        <end position="144"/>
    </location>
</feature>
<name>A0AAD3CUV1_9STRA</name>
<dbReference type="CDD" id="cd18787">
    <property type="entry name" value="SF2_C_DEAD"/>
    <property type="match status" value="1"/>
</dbReference>
<evidence type="ECO:0000259" key="11">
    <source>
        <dbReference type="PROSITE" id="PS51195"/>
    </source>
</evidence>
<dbReference type="EMBL" id="BLLK01000045">
    <property type="protein sequence ID" value="GFH52676.1"/>
    <property type="molecule type" value="Genomic_DNA"/>
</dbReference>
<dbReference type="SUPFAM" id="SSF52540">
    <property type="entry name" value="P-loop containing nucleoside triphosphate hydrolases"/>
    <property type="match status" value="1"/>
</dbReference>
<evidence type="ECO:0000313" key="13">
    <source>
        <dbReference type="Proteomes" id="UP001054902"/>
    </source>
</evidence>
<evidence type="ECO:0000256" key="8">
    <source>
        <dbReference type="SAM" id="MobiDB-lite"/>
    </source>
</evidence>
<gene>
    <name evidence="12" type="ORF">CTEN210_09152</name>
</gene>
<evidence type="ECO:0000259" key="10">
    <source>
        <dbReference type="PROSITE" id="PS51194"/>
    </source>
</evidence>
<evidence type="ECO:0000256" key="2">
    <source>
        <dbReference type="ARBA" id="ARBA00022801"/>
    </source>
</evidence>
<dbReference type="InterPro" id="IPR014014">
    <property type="entry name" value="RNA_helicase_DEAD_Q_motif"/>
</dbReference>
<evidence type="ECO:0000256" key="5">
    <source>
        <dbReference type="ARBA" id="ARBA00022884"/>
    </source>
</evidence>
<proteinExistence type="inferred from homology"/>
<dbReference type="InterPro" id="IPR014001">
    <property type="entry name" value="Helicase_ATP-bd"/>
</dbReference>
<evidence type="ECO:0000256" key="1">
    <source>
        <dbReference type="ARBA" id="ARBA00022741"/>
    </source>
</evidence>
<dbReference type="Pfam" id="PF00270">
    <property type="entry name" value="DEAD"/>
    <property type="match status" value="1"/>
</dbReference>
<dbReference type="Pfam" id="PF00271">
    <property type="entry name" value="Helicase_C"/>
    <property type="match status" value="1"/>
</dbReference>
<feature type="region of interest" description="Disordered" evidence="8">
    <location>
        <begin position="102"/>
        <end position="231"/>
    </location>
</feature>
<feature type="region of interest" description="Disordered" evidence="8">
    <location>
        <begin position="38"/>
        <end position="66"/>
    </location>
</feature>
<feature type="domain" description="DEAD-box RNA helicase Q" evidence="11">
    <location>
        <begin position="243"/>
        <end position="271"/>
    </location>
</feature>
<dbReference type="PROSITE" id="PS51194">
    <property type="entry name" value="HELICASE_CTER"/>
    <property type="match status" value="1"/>
</dbReference>
<accession>A0AAD3CUV1</accession>
<evidence type="ECO:0000256" key="7">
    <source>
        <dbReference type="RuleBase" id="RU365068"/>
    </source>
</evidence>
<feature type="compositionally biased region" description="Acidic residues" evidence="8">
    <location>
        <begin position="529"/>
        <end position="541"/>
    </location>
</feature>
<keyword evidence="13" id="KW-1185">Reference proteome</keyword>
<feature type="compositionally biased region" description="Low complexity" evidence="8">
    <location>
        <begin position="219"/>
        <end position="231"/>
    </location>
</feature>
<evidence type="ECO:0000259" key="9">
    <source>
        <dbReference type="PROSITE" id="PS51192"/>
    </source>
</evidence>
<feature type="compositionally biased region" description="Basic and acidic residues" evidence="8">
    <location>
        <begin position="155"/>
        <end position="168"/>
    </location>
</feature>
<dbReference type="InterPro" id="IPR027417">
    <property type="entry name" value="P-loop_NTPase"/>
</dbReference>
<sequence>MPKKSKKRSLTSSSTKWSDLPWSTISTHQTIDDEAFYKSKNHYDNPKASSKDLYDPSSSSKSIDYVDGANDPGVFLGLEVIDGSSYSIEKIKVKNEVSGQVEGYVSRLVVKNGNDDKDEKKEKETVSKKSSSDDKKKKKNKEETQETTSTVTTSAKDKTAESEVPEKKMTRKERNKLKLKQMKEKRKEIKREKRKLKEAEGSSTDNTPKEPSKKKKKQSQPQQTQIIPVSQQEMESIRVPWSIATGGVYLHPDLCQSLYRLGFTSPTPIQSSTLAASILGQRDIVGAAPTGSGKTLSYLLPILHTLLTEEEESEEIKRYPLTALILCPTRELAMQVSEEFAKLIGNASDDSKSNIKCGTIVGGLAEQKQKRVLNQKRPPVLVATPGRLWDLMSSGEHDHLNNLQYLRYLVIDEADRMISQGSFPQLERIFDKIQEANPSLEYLAAQEEEEYESDSDDEDRLHGLPGVRGEARVQMLDDDILQMIEQQKSGKAGNSIMDQNMESDFDITKPVEMDDDEYEAMMNQSVEHSEDDSDDEDEEQEETVKRQTFVFSATLTLPTSSHQQISTQLKPKKGRKKQNSVEGAIAEILEKVGSQGQTKVVDLSTSAPPPQIEQAKKKASKNQVEGASKPTVKLPPGLSLYEIKCTQKHKDSHLYSFLVSTKQGAAGPCLVFCNSIGAVKRVGETLKVLGLPVRMLHAQMQQKARLSALESLRKSGSRAIVIATDVAARGLDIPNVASIVHYDVARRVDTFVHRAGRTARGVGEKAIGWSVSLVAAPEERSHQTICRAVRGDTSYFDPAPMDSRLLTKAQERVNLATKIVACEDSESRTNKSNQWFIKAAEDAGLELDEELLDEGQLGGSQKDRQHYLEAKRAREELKTLLAQPLRKQAYGKFIQVNPSVFGAEKV</sequence>
<evidence type="ECO:0000256" key="3">
    <source>
        <dbReference type="ARBA" id="ARBA00022806"/>
    </source>
</evidence>
<feature type="compositionally biased region" description="Low complexity" evidence="8">
    <location>
        <begin position="55"/>
        <end position="66"/>
    </location>
</feature>
<dbReference type="GO" id="GO:0005524">
    <property type="term" value="F:ATP binding"/>
    <property type="evidence" value="ECO:0007669"/>
    <property type="project" value="UniProtKB-UniRule"/>
</dbReference>
<reference evidence="12 13" key="1">
    <citation type="journal article" date="2021" name="Sci. Rep.">
        <title>The genome of the diatom Chaetoceros tenuissimus carries an ancient integrated fragment of an extant virus.</title>
        <authorList>
            <person name="Hongo Y."/>
            <person name="Kimura K."/>
            <person name="Takaki Y."/>
            <person name="Yoshida Y."/>
            <person name="Baba S."/>
            <person name="Kobayashi G."/>
            <person name="Nagasaki K."/>
            <person name="Hano T."/>
            <person name="Tomaru Y."/>
        </authorList>
    </citation>
    <scope>NUCLEOTIDE SEQUENCE [LARGE SCALE GENOMIC DNA]</scope>
    <source>
        <strain evidence="12 13">NIES-3715</strain>
    </source>
</reference>
<dbReference type="SMART" id="SM00490">
    <property type="entry name" value="HELICc"/>
    <property type="match status" value="1"/>
</dbReference>
<feature type="compositionally biased region" description="Basic residues" evidence="8">
    <location>
        <begin position="169"/>
        <end position="180"/>
    </location>
</feature>
<dbReference type="InterPro" id="IPR011545">
    <property type="entry name" value="DEAD/DEAH_box_helicase_dom"/>
</dbReference>
<keyword evidence="4 7" id="KW-0067">ATP-binding</keyword>
<dbReference type="SMART" id="SM00487">
    <property type="entry name" value="DEXDc"/>
    <property type="match status" value="1"/>
</dbReference>
<organism evidence="12 13">
    <name type="scientific">Chaetoceros tenuissimus</name>
    <dbReference type="NCBI Taxonomy" id="426638"/>
    <lineage>
        <taxon>Eukaryota</taxon>
        <taxon>Sar</taxon>
        <taxon>Stramenopiles</taxon>
        <taxon>Ochrophyta</taxon>
        <taxon>Bacillariophyta</taxon>
        <taxon>Coscinodiscophyceae</taxon>
        <taxon>Chaetocerotophycidae</taxon>
        <taxon>Chaetocerotales</taxon>
        <taxon>Chaetocerotaceae</taxon>
        <taxon>Chaetoceros</taxon>
    </lineage>
</organism>
<feature type="domain" description="Helicase C-terminal" evidence="10">
    <location>
        <begin position="653"/>
        <end position="821"/>
    </location>
</feature>
<evidence type="ECO:0000256" key="6">
    <source>
        <dbReference type="PROSITE-ProRule" id="PRU00552"/>
    </source>
</evidence>
<comment type="catalytic activity">
    <reaction evidence="7">
        <text>ATP + H2O = ADP + phosphate + H(+)</text>
        <dbReference type="Rhea" id="RHEA:13065"/>
        <dbReference type="ChEBI" id="CHEBI:15377"/>
        <dbReference type="ChEBI" id="CHEBI:15378"/>
        <dbReference type="ChEBI" id="CHEBI:30616"/>
        <dbReference type="ChEBI" id="CHEBI:43474"/>
        <dbReference type="ChEBI" id="CHEBI:456216"/>
        <dbReference type="EC" id="3.6.4.13"/>
    </reaction>
</comment>
<dbReference type="PROSITE" id="PS51195">
    <property type="entry name" value="Q_MOTIF"/>
    <property type="match status" value="1"/>
</dbReference>
<keyword evidence="2 7" id="KW-0378">Hydrolase</keyword>
<comment type="function">
    <text evidence="7">RNA helicase.</text>
</comment>
<feature type="compositionally biased region" description="Basic and acidic residues" evidence="8">
    <location>
        <begin position="38"/>
        <end position="54"/>
    </location>
</feature>
<dbReference type="Proteomes" id="UP001054902">
    <property type="component" value="Unassembled WGS sequence"/>
</dbReference>
<dbReference type="PROSITE" id="PS00039">
    <property type="entry name" value="DEAD_ATP_HELICASE"/>
    <property type="match status" value="1"/>
</dbReference>
<comment type="similarity">
    <text evidence="7">Belongs to the DEAD box helicase family.</text>
</comment>
<dbReference type="PROSITE" id="PS51192">
    <property type="entry name" value="HELICASE_ATP_BIND_1"/>
    <property type="match status" value="1"/>
</dbReference>
<dbReference type="GO" id="GO:0003723">
    <property type="term" value="F:RNA binding"/>
    <property type="evidence" value="ECO:0007669"/>
    <property type="project" value="UniProtKB-UniRule"/>
</dbReference>
<dbReference type="GO" id="GO:0003724">
    <property type="term" value="F:RNA helicase activity"/>
    <property type="evidence" value="ECO:0007669"/>
    <property type="project" value="UniProtKB-EC"/>
</dbReference>
<feature type="region of interest" description="Disordered" evidence="8">
    <location>
        <begin position="525"/>
        <end position="545"/>
    </location>
</feature>
<dbReference type="PANTHER" id="PTHR24031">
    <property type="entry name" value="RNA HELICASE"/>
    <property type="match status" value="1"/>
</dbReference>
<comment type="caution">
    <text evidence="12">The sequence shown here is derived from an EMBL/GenBank/DDBJ whole genome shotgun (WGS) entry which is preliminary data.</text>
</comment>
<feature type="region of interest" description="Disordered" evidence="8">
    <location>
        <begin position="1"/>
        <end position="20"/>
    </location>
</feature>
<dbReference type="InterPro" id="IPR000629">
    <property type="entry name" value="RNA-helicase_DEAD-box_CS"/>
</dbReference>
<evidence type="ECO:0000313" key="12">
    <source>
        <dbReference type="EMBL" id="GFH52676.1"/>
    </source>
</evidence>
<feature type="compositionally biased region" description="Basic and acidic residues" evidence="8">
    <location>
        <begin position="181"/>
        <end position="200"/>
    </location>
</feature>
<feature type="short sequence motif" description="Q motif" evidence="6">
    <location>
        <begin position="243"/>
        <end position="271"/>
    </location>
</feature>